<sequence length="57" mass="6039">MSGVGGQVSGYLRPLLQGYELVGRGEAVERQAAARAREQSSESKSHLSHPSVSTLGR</sequence>
<accession>E6PYL7</accession>
<dbReference type="AlphaFoldDB" id="E6PYL7"/>
<protein>
    <submittedName>
        <fullName evidence="2">Uncharacterized protein</fullName>
    </submittedName>
</protein>
<feature type="compositionally biased region" description="Low complexity" evidence="1">
    <location>
        <begin position="48"/>
        <end position="57"/>
    </location>
</feature>
<evidence type="ECO:0000313" key="2">
    <source>
        <dbReference type="EMBL" id="CBI00026.1"/>
    </source>
</evidence>
<feature type="region of interest" description="Disordered" evidence="1">
    <location>
        <begin position="28"/>
        <end position="57"/>
    </location>
</feature>
<organism evidence="2">
    <name type="scientific">mine drainage metagenome</name>
    <dbReference type="NCBI Taxonomy" id="410659"/>
    <lineage>
        <taxon>unclassified sequences</taxon>
        <taxon>metagenomes</taxon>
        <taxon>ecological metagenomes</taxon>
    </lineage>
</organism>
<gene>
    <name evidence="2" type="ORF">CARN3_1006</name>
</gene>
<feature type="compositionally biased region" description="Basic and acidic residues" evidence="1">
    <location>
        <begin position="35"/>
        <end position="45"/>
    </location>
</feature>
<name>E6PYL7_9ZZZZ</name>
<evidence type="ECO:0000256" key="1">
    <source>
        <dbReference type="SAM" id="MobiDB-lite"/>
    </source>
</evidence>
<reference evidence="2" key="1">
    <citation type="submission" date="2009-10" db="EMBL/GenBank/DDBJ databases">
        <title>Diversity of trophic interactions inside an arsenic-rich microbial ecosystem.</title>
        <authorList>
            <person name="Bertin P.N."/>
            <person name="Heinrich-Salmeron A."/>
            <person name="Pelletier E."/>
            <person name="Goulhen-Chollet F."/>
            <person name="Arsene-Ploetze F."/>
            <person name="Gallien S."/>
            <person name="Calteau A."/>
            <person name="Vallenet D."/>
            <person name="Casiot C."/>
            <person name="Chane-Woon-Ming B."/>
            <person name="Giloteaux L."/>
            <person name="Barakat M."/>
            <person name="Bonnefoy V."/>
            <person name="Bruneel O."/>
            <person name="Chandler M."/>
            <person name="Cleiss J."/>
            <person name="Duran R."/>
            <person name="Elbaz-Poulichet F."/>
            <person name="Fonknechten N."/>
            <person name="Lauga B."/>
            <person name="Mornico D."/>
            <person name="Ortet P."/>
            <person name="Schaeffer C."/>
            <person name="Siguier P."/>
            <person name="Alexander Thil Smith A."/>
            <person name="Van Dorsselaer A."/>
            <person name="Weissenbach J."/>
            <person name="Medigue C."/>
            <person name="Le Paslier D."/>
        </authorList>
    </citation>
    <scope>NUCLEOTIDE SEQUENCE</scope>
</reference>
<dbReference type="EMBL" id="CABN01000083">
    <property type="protein sequence ID" value="CBI00026.1"/>
    <property type="molecule type" value="Genomic_DNA"/>
</dbReference>
<proteinExistence type="predicted"/>
<comment type="caution">
    <text evidence="2">The sequence shown here is derived from an EMBL/GenBank/DDBJ whole genome shotgun (WGS) entry which is preliminary data.</text>
</comment>